<keyword evidence="3" id="KW-0282">Flagellum</keyword>
<dbReference type="InterPro" id="IPR010930">
    <property type="entry name" value="Flg_bb/hook_C_dom"/>
</dbReference>
<evidence type="ECO:0000313" key="3">
    <source>
        <dbReference type="EMBL" id="GAE49376.1"/>
    </source>
</evidence>
<keyword evidence="3" id="KW-0966">Cell projection</keyword>
<keyword evidence="3" id="KW-0969">Cilium</keyword>
<protein>
    <submittedName>
        <fullName evidence="3">Flagellar basal body rod protein FlgF</fullName>
    </submittedName>
</protein>
<name>W4RYK1_9XANT</name>
<reference evidence="3 4" key="1">
    <citation type="submission" date="2014-01" db="EMBL/GenBank/DDBJ databases">
        <title>Genome sequence and analysis of Xanthomonas arboricola pv. pruni.</title>
        <authorList>
            <person name="Fujikawa T."/>
            <person name="Nakazono-Nagaoka E."/>
        </authorList>
    </citation>
    <scope>NUCLEOTIDE SEQUENCE [LARGE SCALE GENOMIC DNA]</scope>
    <source>
        <strain evidence="4">MAFF 311562</strain>
    </source>
</reference>
<comment type="similarity">
    <text evidence="1">Belongs to the flagella basal body rod proteins family.</text>
</comment>
<dbReference type="Pfam" id="PF06429">
    <property type="entry name" value="Flg_bbr_C"/>
    <property type="match status" value="1"/>
</dbReference>
<dbReference type="AlphaFoldDB" id="W4RYK1"/>
<evidence type="ECO:0000256" key="1">
    <source>
        <dbReference type="ARBA" id="ARBA00009677"/>
    </source>
</evidence>
<feature type="domain" description="Flagellar basal-body/hook protein C-terminal" evidence="2">
    <location>
        <begin position="22"/>
        <end position="66"/>
    </location>
</feature>
<dbReference type="Proteomes" id="UP000019143">
    <property type="component" value="Unassembled WGS sequence"/>
</dbReference>
<accession>W4RYK1</accession>
<dbReference type="EMBL" id="BAVB01000206">
    <property type="protein sequence ID" value="GAE49376.1"/>
    <property type="molecule type" value="Genomic_DNA"/>
</dbReference>
<evidence type="ECO:0000259" key="2">
    <source>
        <dbReference type="Pfam" id="PF06429"/>
    </source>
</evidence>
<gene>
    <name evidence="3" type="primary">flgF</name>
    <name evidence="3" type="ORF">XPU_0908</name>
</gene>
<sequence>MRNTSTDPAQAFAVATGKTINSGMLEGSNVDAAGALVEMIQLQRQFEMQVKIIKNGDDNAQSANSLLRVSG</sequence>
<proteinExistence type="inferred from homology"/>
<evidence type="ECO:0000313" key="4">
    <source>
        <dbReference type="Proteomes" id="UP000019143"/>
    </source>
</evidence>
<organism evidence="3 4">
    <name type="scientific">Xanthomonas arboricola pv. pruni str. MAFF 311562</name>
    <dbReference type="NCBI Taxonomy" id="1414836"/>
    <lineage>
        <taxon>Bacteria</taxon>
        <taxon>Pseudomonadati</taxon>
        <taxon>Pseudomonadota</taxon>
        <taxon>Gammaproteobacteria</taxon>
        <taxon>Lysobacterales</taxon>
        <taxon>Lysobacteraceae</taxon>
        <taxon>Xanthomonas</taxon>
    </lineage>
</organism>
<comment type="caution">
    <text evidence="3">The sequence shown here is derived from an EMBL/GenBank/DDBJ whole genome shotgun (WGS) entry which is preliminary data.</text>
</comment>